<organism evidence="2 3">
    <name type="scientific">Kribbella voronezhensis</name>
    <dbReference type="NCBI Taxonomy" id="2512212"/>
    <lineage>
        <taxon>Bacteria</taxon>
        <taxon>Bacillati</taxon>
        <taxon>Actinomycetota</taxon>
        <taxon>Actinomycetes</taxon>
        <taxon>Propionibacteriales</taxon>
        <taxon>Kribbellaceae</taxon>
        <taxon>Kribbella</taxon>
    </lineage>
</organism>
<feature type="transmembrane region" description="Helical" evidence="1">
    <location>
        <begin position="6"/>
        <end position="27"/>
    </location>
</feature>
<dbReference type="AlphaFoldDB" id="A0A4R7ST31"/>
<dbReference type="EMBL" id="SOCE01000003">
    <property type="protein sequence ID" value="TDU82331.1"/>
    <property type="molecule type" value="Genomic_DNA"/>
</dbReference>
<sequence>MSWLVAQVWILLLVAFVLGSAAAWLVFRLAPARLKGAGR</sequence>
<gene>
    <name evidence="2" type="ORF">EV138_7221</name>
</gene>
<name>A0A4R7ST31_9ACTN</name>
<comment type="caution">
    <text evidence="2">The sequence shown here is derived from an EMBL/GenBank/DDBJ whole genome shotgun (WGS) entry which is preliminary data.</text>
</comment>
<protein>
    <submittedName>
        <fullName evidence="2">Uncharacterized protein</fullName>
    </submittedName>
</protein>
<reference evidence="2 3" key="1">
    <citation type="submission" date="2019-03" db="EMBL/GenBank/DDBJ databases">
        <title>Genomic Encyclopedia of Type Strains, Phase III (KMG-III): the genomes of soil and plant-associated and newly described type strains.</title>
        <authorList>
            <person name="Whitman W."/>
        </authorList>
    </citation>
    <scope>NUCLEOTIDE SEQUENCE [LARGE SCALE GENOMIC DNA]</scope>
    <source>
        <strain evidence="2 3">VKM Ac-2575</strain>
    </source>
</reference>
<keyword evidence="1" id="KW-0812">Transmembrane</keyword>
<keyword evidence="3" id="KW-1185">Reference proteome</keyword>
<keyword evidence="1" id="KW-1133">Transmembrane helix</keyword>
<evidence type="ECO:0000313" key="2">
    <source>
        <dbReference type="EMBL" id="TDU82331.1"/>
    </source>
</evidence>
<evidence type="ECO:0000313" key="3">
    <source>
        <dbReference type="Proteomes" id="UP000295151"/>
    </source>
</evidence>
<keyword evidence="1" id="KW-0472">Membrane</keyword>
<accession>A0A4R7ST31</accession>
<evidence type="ECO:0000256" key="1">
    <source>
        <dbReference type="SAM" id="Phobius"/>
    </source>
</evidence>
<dbReference type="Proteomes" id="UP000295151">
    <property type="component" value="Unassembled WGS sequence"/>
</dbReference>
<proteinExistence type="predicted"/>